<evidence type="ECO:0000313" key="2">
    <source>
        <dbReference type="Proteomes" id="UP000286997"/>
    </source>
</evidence>
<accession>A0A3S2YW24</accession>
<dbReference type="InterPro" id="IPR014543">
    <property type="entry name" value="UCP028291"/>
</dbReference>
<protein>
    <submittedName>
        <fullName evidence="1">DUF2218 domain-containing protein</fullName>
    </submittedName>
</protein>
<proteinExistence type="predicted"/>
<reference evidence="1 2" key="1">
    <citation type="submission" date="2019-01" db="EMBL/GenBank/DDBJ databases">
        <authorList>
            <person name="Chen W.-M."/>
        </authorList>
    </citation>
    <scope>NUCLEOTIDE SEQUENCE [LARGE SCALE GENOMIC DNA]</scope>
    <source>
        <strain evidence="1 2">TER-1</strain>
    </source>
</reference>
<dbReference type="OrthoDB" id="9806511at2"/>
<organism evidence="1 2">
    <name type="scientific">Methylobacterium oryzihabitans</name>
    <dbReference type="NCBI Taxonomy" id="2499852"/>
    <lineage>
        <taxon>Bacteria</taxon>
        <taxon>Pseudomonadati</taxon>
        <taxon>Pseudomonadota</taxon>
        <taxon>Alphaproteobacteria</taxon>
        <taxon>Hyphomicrobiales</taxon>
        <taxon>Methylobacteriaceae</taxon>
        <taxon>Methylobacterium</taxon>
    </lineage>
</organism>
<dbReference type="PIRSF" id="PIRSF028291">
    <property type="entry name" value="UCP028291"/>
    <property type="match status" value="1"/>
</dbReference>
<dbReference type="Proteomes" id="UP000286997">
    <property type="component" value="Unassembled WGS sequence"/>
</dbReference>
<name>A0A3S2YW24_9HYPH</name>
<dbReference type="Pfam" id="PF09981">
    <property type="entry name" value="DUF2218"/>
    <property type="match status" value="1"/>
</dbReference>
<dbReference type="EMBL" id="SACP01000003">
    <property type="protein sequence ID" value="RVU20688.1"/>
    <property type="molecule type" value="Genomic_DNA"/>
</dbReference>
<dbReference type="Gene3D" id="3.30.310.50">
    <property type="entry name" value="Alpha-D-phosphohexomutase, C-terminal domain"/>
    <property type="match status" value="1"/>
</dbReference>
<sequence length="103" mass="11360">MSDPVTLTSEARVETPNASRYLTQLCKHWSHKFPETAFSPERGTVPFGDGRAAAFEADPDGLTLRVSAPDLETLTRMQGVVAEHLARFAFREDLGGIAWTRVV</sequence>
<dbReference type="RefSeq" id="WP_127727663.1">
    <property type="nucleotide sequence ID" value="NZ_SACP01000003.1"/>
</dbReference>
<comment type="caution">
    <text evidence="1">The sequence shown here is derived from an EMBL/GenBank/DDBJ whole genome shotgun (WGS) entry which is preliminary data.</text>
</comment>
<evidence type="ECO:0000313" key="1">
    <source>
        <dbReference type="EMBL" id="RVU20688.1"/>
    </source>
</evidence>
<dbReference type="AlphaFoldDB" id="A0A3S2YW24"/>
<keyword evidence="2" id="KW-1185">Reference proteome</keyword>
<gene>
    <name evidence="1" type="ORF">EOE48_04895</name>
</gene>